<feature type="domain" description="EF-hand" evidence="4">
    <location>
        <begin position="1161"/>
        <end position="1196"/>
    </location>
</feature>
<evidence type="ECO:0000313" key="6">
    <source>
        <dbReference type="Proteomes" id="UP000746747"/>
    </source>
</evidence>
<keyword evidence="2" id="KW-0106">Calcium</keyword>
<dbReference type="CDD" id="cd21504">
    <property type="entry name" value="PPP2R3A_B-like"/>
    <property type="match status" value="1"/>
</dbReference>
<keyword evidence="6" id="KW-1185">Reference proteome</keyword>
<dbReference type="InterPro" id="IPR041534">
    <property type="entry name" value="EF-hand_13"/>
</dbReference>
<dbReference type="Gene3D" id="1.10.238.220">
    <property type="match status" value="1"/>
</dbReference>
<dbReference type="InterPro" id="IPR002048">
    <property type="entry name" value="EF_hand_dom"/>
</dbReference>
<evidence type="ECO:0000313" key="5">
    <source>
        <dbReference type="EMBL" id="CAG9534305.1"/>
    </source>
</evidence>
<dbReference type="InterPro" id="IPR011992">
    <property type="entry name" value="EF-hand-dom_pair"/>
</dbReference>
<feature type="compositionally biased region" description="Polar residues" evidence="3">
    <location>
        <begin position="621"/>
        <end position="633"/>
    </location>
</feature>
<protein>
    <recommendedName>
        <fullName evidence="4">EF-hand domain-containing protein</fullName>
    </recommendedName>
</protein>
<dbReference type="EMBL" id="CAKAEH010001301">
    <property type="protein sequence ID" value="CAG9534305.1"/>
    <property type="molecule type" value="Genomic_DNA"/>
</dbReference>
<dbReference type="SUPFAM" id="SSF47473">
    <property type="entry name" value="EF-hand"/>
    <property type="match status" value="2"/>
</dbReference>
<sequence length="1336" mass="151175">MNQQRFLITPKDSCVSDRSENLLYATTNNHYSTLQQTHSSSIFNANYSENFQQNVHNNSSINSQRVTSCNSVSRSKPVVRPRIETAHLYYDTDFSCYEESNFRDYQTEKPLNHNQQLYSVEEHHDDFSLRAPKDSTDYHHLNIAIPDNHFNEQIRNSKLAEEVNLLITSHLNPSINSHLQSTEKKIFSVDRTTNQLTQNAPRYSNRIELTDQFSCDISKTDRLPIKKPQIYHAHDRRVERLTYRPTDNQHTNVIYPIVELSIPKEASNEDALIDVPYIDQDTNWNYLSRNDSESNNYRIKHQTNISSSHGATSLIAPKYNHSFSCREHTGSGDIQSTSKSPTLTVDYSSLDAFLDESLLQEKGNMSKSTKEWRSSFSTMRNRFGNTGQSSDKTMSNSYDFATNGSTTSPKRMLAKSASQGNITVNEHLVSNGRRKSLLASAVERRRAAEAPELQRPASRRELGDFWAATIKNRPVAPRISSPLTAAQRVELLSEPASESGTGRSGRRFFGDNLEKRKANFLQAAKNSSPVTDRVINRRSINVPSVNMEIKENNIDGGITEPNFASLDSAVAELNNSDYALNRSSGCAKFPLDDLSTSTSIGKRESSTTLMNGTLLMHSPSPEATSDASSSYNAPSGLPHPKPKHNIREQLIQAGFEPRGTAIYVNRSGVRFGSAPNFPIPSNGSVALRISEFEKKPGAPNLRIACALNSGERQRNEASPVRSPLGPMSPRSSVYRTKPVIHADISGTSSRLIQPLTDKKSVFEFPQSKQLIEPKEEISYQNIENTPTTTTNAEIATDDQFMILELQEAKNFVLQSPIKSSKIKNKASGQNENLKSCQSIAERRMEKKNAMTKTSINKPCSNINVGKTLQNGVKGIGMEPEWPKTPPLPKVQIVDVPRFFFPKGVPISISENEAAVRRVSDVFSGIGNKVEMIDMAEVCRAAGIPIYWKRAVFDSCCSNPSRSITFADFASWWNRMTLAAHDEAARFVYTLAGPHRNYLTKEDLAPILKDLIETFPGLHFLREAEEFHSRYIETVIVRIFWAVNRSWTGRITINELRRSNFLETVRKLETTDDINAITNYFSYEHFYVIYCKFYELDKDHDLIISKIDMSQHCNGALPPQIIDRIFSGAVTRSPAGKRIREALETIGYTDFVAFLLAEEDKRHPTSVEYWFRCLDLDGDGLLSMYEMEYFYNGIKNKMDQHNIDSMRFDDVVCNLLDLIRPRQPNVVSLSDLKKCPLCARFFNTFVNWVKYYEQEASEGERATVTDGEEELNEWDRYCLEEYEALMADDQDNDELEDINLNLDDDDDLLIGSNVNTTVNLSLLEFGNSQRTKILEAI</sequence>
<feature type="region of interest" description="Disordered" evidence="3">
    <location>
        <begin position="710"/>
        <end position="732"/>
    </location>
</feature>
<gene>
    <name evidence="5" type="ORF">CJOHNSTONI_LOCUS4452</name>
</gene>
<dbReference type="PROSITE" id="PS00018">
    <property type="entry name" value="EF_HAND_1"/>
    <property type="match status" value="1"/>
</dbReference>
<evidence type="ECO:0000256" key="3">
    <source>
        <dbReference type="SAM" id="MobiDB-lite"/>
    </source>
</evidence>
<name>A0A8J2M1M0_9BILA</name>
<proteinExistence type="predicted"/>
<accession>A0A8J2M1M0</accession>
<dbReference type="Proteomes" id="UP000746747">
    <property type="component" value="Unassembled WGS sequence"/>
</dbReference>
<evidence type="ECO:0000259" key="4">
    <source>
        <dbReference type="PROSITE" id="PS50222"/>
    </source>
</evidence>
<organism evidence="5 6">
    <name type="scientific">Cercopithifilaria johnstoni</name>
    <dbReference type="NCBI Taxonomy" id="2874296"/>
    <lineage>
        <taxon>Eukaryota</taxon>
        <taxon>Metazoa</taxon>
        <taxon>Ecdysozoa</taxon>
        <taxon>Nematoda</taxon>
        <taxon>Chromadorea</taxon>
        <taxon>Rhabditida</taxon>
        <taxon>Spirurina</taxon>
        <taxon>Spiruromorpha</taxon>
        <taxon>Filarioidea</taxon>
        <taxon>Onchocercidae</taxon>
        <taxon>Cercopithifilaria</taxon>
    </lineage>
</organism>
<dbReference type="PROSITE" id="PS50222">
    <property type="entry name" value="EF_HAND_2"/>
    <property type="match status" value="1"/>
</dbReference>
<reference evidence="5" key="1">
    <citation type="submission" date="2021-09" db="EMBL/GenBank/DDBJ databases">
        <authorList>
            <consortium name="Pathogen Informatics"/>
        </authorList>
    </citation>
    <scope>NUCLEOTIDE SEQUENCE</scope>
</reference>
<dbReference type="GO" id="GO:0005509">
    <property type="term" value="F:calcium ion binding"/>
    <property type="evidence" value="ECO:0007669"/>
    <property type="project" value="InterPro"/>
</dbReference>
<dbReference type="GO" id="GO:0000159">
    <property type="term" value="C:protein phosphatase type 2A complex"/>
    <property type="evidence" value="ECO:0007669"/>
    <property type="project" value="TreeGrafter"/>
</dbReference>
<dbReference type="PANTHER" id="PTHR14095">
    <property type="entry name" value="PHOSPHATASE 2A REGULATORY SUBUNIT-RELATED"/>
    <property type="match status" value="1"/>
</dbReference>
<dbReference type="GO" id="GO:0019888">
    <property type="term" value="F:protein phosphatase regulator activity"/>
    <property type="evidence" value="ECO:0007669"/>
    <property type="project" value="TreeGrafter"/>
</dbReference>
<dbReference type="PANTHER" id="PTHR14095:SF0">
    <property type="entry name" value="MIP22305P"/>
    <property type="match status" value="1"/>
</dbReference>
<comment type="caution">
    <text evidence="5">The sequence shown here is derived from an EMBL/GenBank/DDBJ whole genome shotgun (WGS) entry which is preliminary data.</text>
</comment>
<feature type="region of interest" description="Disordered" evidence="3">
    <location>
        <begin position="612"/>
        <end position="643"/>
    </location>
</feature>
<keyword evidence="1" id="KW-0479">Metal-binding</keyword>
<dbReference type="InterPro" id="IPR018247">
    <property type="entry name" value="EF_Hand_1_Ca_BS"/>
</dbReference>
<evidence type="ECO:0000256" key="1">
    <source>
        <dbReference type="ARBA" id="ARBA00022723"/>
    </source>
</evidence>
<dbReference type="OrthoDB" id="5586at2759"/>
<dbReference type="Gene3D" id="1.10.238.10">
    <property type="entry name" value="EF-hand"/>
    <property type="match status" value="1"/>
</dbReference>
<dbReference type="FunFam" id="1.10.238.220:FF:000001">
    <property type="entry name" value="Serine/threonine-protein phosphatase 2A regulatory subunit B'' subunit alpha"/>
    <property type="match status" value="1"/>
</dbReference>
<dbReference type="Pfam" id="PF17958">
    <property type="entry name" value="EF-hand_13"/>
    <property type="match status" value="1"/>
</dbReference>
<dbReference type="FunFam" id="1.10.238.10:FF:000025">
    <property type="entry name" value="serine/threonine-protein phosphatase 2A regulatory subunit B'' subunit alpha"/>
    <property type="match status" value="1"/>
</dbReference>
<dbReference type="Gene3D" id="1.10.238.230">
    <property type="match status" value="1"/>
</dbReference>
<evidence type="ECO:0000256" key="2">
    <source>
        <dbReference type="ARBA" id="ARBA00022837"/>
    </source>
</evidence>